<dbReference type="GO" id="GO:0042274">
    <property type="term" value="P:ribosomal small subunit biogenesis"/>
    <property type="evidence" value="ECO:0007669"/>
    <property type="project" value="UniProtKB-UniRule"/>
</dbReference>
<dbReference type="GO" id="GO:0005840">
    <property type="term" value="C:ribosome"/>
    <property type="evidence" value="ECO:0007669"/>
    <property type="project" value="InterPro"/>
</dbReference>
<dbReference type="OrthoDB" id="9783509at2"/>
<dbReference type="SUPFAM" id="SSF50346">
    <property type="entry name" value="PRC-barrel domain"/>
    <property type="match status" value="1"/>
</dbReference>
<keyword evidence="2 5" id="KW-0690">Ribosome biogenesis</keyword>
<dbReference type="PANTHER" id="PTHR33692:SF1">
    <property type="entry name" value="RIBOSOME MATURATION FACTOR RIMM"/>
    <property type="match status" value="1"/>
</dbReference>
<dbReference type="InterPro" id="IPR056792">
    <property type="entry name" value="PRC_RimM"/>
</dbReference>
<dbReference type="GO" id="GO:0043022">
    <property type="term" value="F:ribosome binding"/>
    <property type="evidence" value="ECO:0007669"/>
    <property type="project" value="InterPro"/>
</dbReference>
<comment type="similarity">
    <text evidence="5">Belongs to the RimM family.</text>
</comment>
<evidence type="ECO:0000259" key="7">
    <source>
        <dbReference type="Pfam" id="PF24986"/>
    </source>
</evidence>
<reference evidence="8 9" key="1">
    <citation type="submission" date="2019-01" db="EMBL/GenBank/DDBJ databases">
        <authorList>
            <person name="Chen W.-M."/>
        </authorList>
    </citation>
    <scope>NUCLEOTIDE SEQUENCE [LARGE SCALE GENOMIC DNA]</scope>
    <source>
        <strain evidence="8 9">ICH-3</strain>
    </source>
</reference>
<protein>
    <recommendedName>
        <fullName evidence="5">Ribosome maturation factor RimM</fullName>
    </recommendedName>
</protein>
<dbReference type="RefSeq" id="WP_128200312.1">
    <property type="nucleotide sequence ID" value="NZ_SACT01000009.1"/>
</dbReference>
<dbReference type="InterPro" id="IPR009000">
    <property type="entry name" value="Transl_B-barrel_sf"/>
</dbReference>
<dbReference type="SUPFAM" id="SSF50447">
    <property type="entry name" value="Translation proteins"/>
    <property type="match status" value="1"/>
</dbReference>
<dbReference type="HAMAP" id="MF_00014">
    <property type="entry name" value="Ribosome_mat_RimM"/>
    <property type="match status" value="1"/>
</dbReference>
<dbReference type="Proteomes" id="UP000288178">
    <property type="component" value="Unassembled WGS sequence"/>
</dbReference>
<dbReference type="Gene3D" id="2.40.30.60">
    <property type="entry name" value="RimM"/>
    <property type="match status" value="1"/>
</dbReference>
<dbReference type="InterPro" id="IPR011961">
    <property type="entry name" value="RimM"/>
</dbReference>
<dbReference type="AlphaFoldDB" id="A0A437JPU8"/>
<comment type="caution">
    <text evidence="8">The sequence shown here is derived from an EMBL/GenBank/DDBJ whole genome shotgun (WGS) entry which is preliminary data.</text>
</comment>
<dbReference type="EMBL" id="SACT01000009">
    <property type="protein sequence ID" value="RVT48816.1"/>
    <property type="molecule type" value="Genomic_DNA"/>
</dbReference>
<dbReference type="Pfam" id="PF24986">
    <property type="entry name" value="PRC_RimM"/>
    <property type="match status" value="1"/>
</dbReference>
<evidence type="ECO:0000313" key="9">
    <source>
        <dbReference type="Proteomes" id="UP000288178"/>
    </source>
</evidence>
<feature type="domain" description="Ribosome maturation factor RimM PRC barrel" evidence="7">
    <location>
        <begin position="122"/>
        <end position="192"/>
    </location>
</feature>
<evidence type="ECO:0000259" key="6">
    <source>
        <dbReference type="Pfam" id="PF01782"/>
    </source>
</evidence>
<keyword evidence="9" id="KW-1185">Reference proteome</keyword>
<feature type="domain" description="RimM N-terminal" evidence="6">
    <location>
        <begin position="21"/>
        <end position="110"/>
    </location>
</feature>
<dbReference type="GO" id="GO:0005737">
    <property type="term" value="C:cytoplasm"/>
    <property type="evidence" value="ECO:0007669"/>
    <property type="project" value="UniProtKB-SubCell"/>
</dbReference>
<evidence type="ECO:0000256" key="1">
    <source>
        <dbReference type="ARBA" id="ARBA00022490"/>
    </source>
</evidence>
<dbReference type="NCBIfam" id="TIGR02273">
    <property type="entry name" value="16S_RimM"/>
    <property type="match status" value="1"/>
</dbReference>
<proteinExistence type="inferred from homology"/>
<name>A0A437JPU8_9BURK</name>
<sequence length="197" mass="21225">MTVASSVSAPPPERPDDAVEVGRVAGAWGIKGAIKVLPFAADPQALFSTKRWFIEPPATRKPGAPTVLPTLLRIVSAREQGDHVVATAQELDDRDAAEALKGARVLVSRASFPTPEDGEFYWVDLIGCRVVNRAGAELGSVDHLLETGPHCVLVIRPAHDGQGECMVPFVEAYVDAVDTAARRIDVDWDPGWDREPV</sequence>
<keyword evidence="4 5" id="KW-0143">Chaperone</keyword>
<dbReference type="InterPro" id="IPR011033">
    <property type="entry name" value="PRC_barrel-like_sf"/>
</dbReference>
<keyword evidence="3 5" id="KW-0698">rRNA processing</keyword>
<organism evidence="8 9">
    <name type="scientific">Rubrivivax albus</name>
    <dbReference type="NCBI Taxonomy" id="2499835"/>
    <lineage>
        <taxon>Bacteria</taxon>
        <taxon>Pseudomonadati</taxon>
        <taxon>Pseudomonadota</taxon>
        <taxon>Betaproteobacteria</taxon>
        <taxon>Burkholderiales</taxon>
        <taxon>Sphaerotilaceae</taxon>
        <taxon>Rubrivivax</taxon>
    </lineage>
</organism>
<evidence type="ECO:0000313" key="8">
    <source>
        <dbReference type="EMBL" id="RVT48816.1"/>
    </source>
</evidence>
<comment type="subcellular location">
    <subcellularLocation>
        <location evidence="5">Cytoplasm</location>
    </subcellularLocation>
</comment>
<evidence type="ECO:0000256" key="4">
    <source>
        <dbReference type="ARBA" id="ARBA00023186"/>
    </source>
</evidence>
<dbReference type="InterPro" id="IPR036976">
    <property type="entry name" value="RimM_N_sf"/>
</dbReference>
<comment type="subunit">
    <text evidence="5">Binds ribosomal protein uS19.</text>
</comment>
<accession>A0A437JPU8</accession>
<comment type="domain">
    <text evidence="5">The PRC barrel domain binds ribosomal protein uS19.</text>
</comment>
<dbReference type="Gene3D" id="2.30.30.240">
    <property type="entry name" value="PRC-barrel domain"/>
    <property type="match status" value="1"/>
</dbReference>
<gene>
    <name evidence="5 8" type="primary">rimM</name>
    <name evidence="8" type="ORF">ENE75_20850</name>
</gene>
<dbReference type="GO" id="GO:0006364">
    <property type="term" value="P:rRNA processing"/>
    <property type="evidence" value="ECO:0007669"/>
    <property type="project" value="UniProtKB-UniRule"/>
</dbReference>
<evidence type="ECO:0000256" key="5">
    <source>
        <dbReference type="HAMAP-Rule" id="MF_00014"/>
    </source>
</evidence>
<keyword evidence="1 5" id="KW-0963">Cytoplasm</keyword>
<dbReference type="InterPro" id="IPR002676">
    <property type="entry name" value="RimM_N"/>
</dbReference>
<evidence type="ECO:0000256" key="3">
    <source>
        <dbReference type="ARBA" id="ARBA00022552"/>
    </source>
</evidence>
<dbReference type="Pfam" id="PF01782">
    <property type="entry name" value="RimM"/>
    <property type="match status" value="1"/>
</dbReference>
<evidence type="ECO:0000256" key="2">
    <source>
        <dbReference type="ARBA" id="ARBA00022517"/>
    </source>
</evidence>
<dbReference type="PANTHER" id="PTHR33692">
    <property type="entry name" value="RIBOSOME MATURATION FACTOR RIMM"/>
    <property type="match status" value="1"/>
</dbReference>
<comment type="function">
    <text evidence="5">An accessory protein needed during the final step in the assembly of 30S ribosomal subunit, possibly for assembly of the head region. Essential for efficient processing of 16S rRNA. May be needed both before and after RbfA during the maturation of 16S rRNA. It has affinity for free ribosomal 30S subunits but not for 70S ribosomes.</text>
</comment>